<sequence length="352" mass="39239">MANEFCLDHLLIYGARLAGRRVRDYLTARGQSVDAFLDRDESLKEVDGLPVYSAQRWAASQDPSTACVLIGVFNAHVDIQVIFDDLETLGYARIVSMVEFVRLYPEDQPFRYWLVEPQFYERHASRVDSLRAALADEASKTLLDAIVEYRTQGDPRCLPPVSAQQYFPSDLPRLPEPLRFIDCGAYTGDTVQAFLGAGVRFASLATFEPDLDNYRYLTAQLGSVPGAIHFPCGVSDSNRVSGYDPALGAGGHLIESGGNPVCCVRLDDALPGFAPNFIKMDVEGEEPAALRGAENLLRTHRPRLAISIYHRAEHLWEIAEQLQDYDLGYRLYLRCHSPSTFDVVLYAVPGRS</sequence>
<dbReference type="Gene3D" id="3.40.50.150">
    <property type="entry name" value="Vaccinia Virus protein VP39"/>
    <property type="match status" value="1"/>
</dbReference>
<dbReference type="NCBIfam" id="TIGR01444">
    <property type="entry name" value="fkbM_fam"/>
    <property type="match status" value="1"/>
</dbReference>
<proteinExistence type="predicted"/>
<feature type="domain" description="Methyltransferase FkbM" evidence="1">
    <location>
        <begin position="182"/>
        <end position="329"/>
    </location>
</feature>
<dbReference type="GO" id="GO:0032259">
    <property type="term" value="P:methylation"/>
    <property type="evidence" value="ECO:0007669"/>
    <property type="project" value="UniProtKB-KW"/>
</dbReference>
<dbReference type="RefSeq" id="WP_395273877.1">
    <property type="nucleotide sequence ID" value="NZ_JBHEGD010000002.1"/>
</dbReference>
<organism evidence="2 3">
    <name type="scientific">Ectopseudomonas khazarica</name>
    <dbReference type="NCBI Taxonomy" id="2502979"/>
    <lineage>
        <taxon>Bacteria</taxon>
        <taxon>Pseudomonadati</taxon>
        <taxon>Pseudomonadota</taxon>
        <taxon>Gammaproteobacteria</taxon>
        <taxon>Pseudomonadales</taxon>
        <taxon>Pseudomonadaceae</taxon>
        <taxon>Ectopseudomonas</taxon>
    </lineage>
</organism>
<evidence type="ECO:0000259" key="1">
    <source>
        <dbReference type="Pfam" id="PF05050"/>
    </source>
</evidence>
<name>A0ABW7MIW6_9GAMM</name>
<dbReference type="Pfam" id="PF05050">
    <property type="entry name" value="Methyltransf_21"/>
    <property type="match status" value="1"/>
</dbReference>
<protein>
    <submittedName>
        <fullName evidence="2">FkbM family methyltransferase</fullName>
    </submittedName>
</protein>
<reference evidence="2 3" key="1">
    <citation type="submission" date="2024-09" db="EMBL/GenBank/DDBJ databases">
        <title>Elucidation of the Bokeelamides from Bacteria Associated with Moon Snail Egg Collars.</title>
        <authorList>
            <person name="Campbell R."/>
            <person name="Piedl K."/>
            <person name="Mevers E."/>
        </authorList>
    </citation>
    <scope>NUCLEOTIDE SEQUENCE [LARGE SCALE GENOMIC DNA]</scope>
    <source>
        <strain evidence="2 3">EM133</strain>
    </source>
</reference>
<keyword evidence="3" id="KW-1185">Reference proteome</keyword>
<dbReference type="InterPro" id="IPR006342">
    <property type="entry name" value="FkbM_mtfrase"/>
</dbReference>
<evidence type="ECO:0000313" key="2">
    <source>
        <dbReference type="EMBL" id="MFH6601517.1"/>
    </source>
</evidence>
<evidence type="ECO:0000313" key="3">
    <source>
        <dbReference type="Proteomes" id="UP001609932"/>
    </source>
</evidence>
<keyword evidence="2" id="KW-0489">Methyltransferase</keyword>
<keyword evidence="2" id="KW-0808">Transferase</keyword>
<dbReference type="InterPro" id="IPR029063">
    <property type="entry name" value="SAM-dependent_MTases_sf"/>
</dbReference>
<comment type="caution">
    <text evidence="2">The sequence shown here is derived from an EMBL/GenBank/DDBJ whole genome shotgun (WGS) entry which is preliminary data.</text>
</comment>
<dbReference type="GO" id="GO:0008168">
    <property type="term" value="F:methyltransferase activity"/>
    <property type="evidence" value="ECO:0007669"/>
    <property type="project" value="UniProtKB-KW"/>
</dbReference>
<gene>
    <name evidence="2" type="ORF">ACEVAQ_22725</name>
</gene>
<dbReference type="SUPFAM" id="SSF53335">
    <property type="entry name" value="S-adenosyl-L-methionine-dependent methyltransferases"/>
    <property type="match status" value="1"/>
</dbReference>
<dbReference type="EMBL" id="JBHEGD010000002">
    <property type="protein sequence ID" value="MFH6601517.1"/>
    <property type="molecule type" value="Genomic_DNA"/>
</dbReference>
<dbReference type="Proteomes" id="UP001609932">
    <property type="component" value="Unassembled WGS sequence"/>
</dbReference>
<accession>A0ABW7MIW6</accession>